<evidence type="ECO:0000313" key="17">
    <source>
        <dbReference type="EMBL" id="CAE6452306.1"/>
    </source>
</evidence>
<gene>
    <name evidence="17" type="ORF">RDB_LOCUS68006</name>
</gene>
<comment type="function">
    <text evidence="10">Component of the post-replicative DNA mismatch repair system (MMR). Heterodimerizes with MSH2 to form MutS beta, which binds to DNA mismatches thereby initiating DNA repair. MSH3 provides substrate-binding and substrate specificity to the complex. When bound, the MutS beta heterodimer bends the DNA helix and shields approximately 20 base pairs. Acts mainly to repair insertion-deletion loops (IDLs) from 2 to 13 nucleotides in size, but can also repair base-base and single insertion-deletion mismatches that occur during replication. After mismatch binding, forms a ternary complex with the MutL alpha heterodimer, which is thought to be responsible for directing the downstream MMR events, including strand discrimination, excision, and resynthesis. ATP binding and hydrolysis play a pivotal role in mismatch repair functions.</text>
</comment>
<dbReference type="InterPro" id="IPR007861">
    <property type="entry name" value="DNA_mismatch_repair_MutS_clamp"/>
</dbReference>
<comment type="similarity">
    <text evidence="2">Belongs to the DNA mismatch repair MutS family. MSH3 subfamily.</text>
</comment>
<dbReference type="PROSITE" id="PS00486">
    <property type="entry name" value="DNA_MISMATCH_REPAIR_2"/>
    <property type="match status" value="1"/>
</dbReference>
<dbReference type="InterPro" id="IPR036187">
    <property type="entry name" value="DNA_mismatch_repair_MutS_sf"/>
</dbReference>
<dbReference type="GO" id="GO:0030983">
    <property type="term" value="F:mismatched DNA binding"/>
    <property type="evidence" value="ECO:0007669"/>
    <property type="project" value="UniProtKB-UniRule"/>
</dbReference>
<dbReference type="GO" id="GO:0005524">
    <property type="term" value="F:ATP binding"/>
    <property type="evidence" value="ECO:0007669"/>
    <property type="project" value="UniProtKB-UniRule"/>
</dbReference>
<dbReference type="GO" id="GO:0005634">
    <property type="term" value="C:nucleus"/>
    <property type="evidence" value="ECO:0007669"/>
    <property type="project" value="UniProtKB-SubCell"/>
</dbReference>
<dbReference type="InterPro" id="IPR016151">
    <property type="entry name" value="DNA_mismatch_repair_MutS_N"/>
</dbReference>
<dbReference type="InterPro" id="IPR036678">
    <property type="entry name" value="MutS_con_dom_sf"/>
</dbReference>
<comment type="caution">
    <text evidence="17">The sequence shown here is derived from an EMBL/GenBank/DDBJ whole genome shotgun (WGS) entry which is preliminary data.</text>
</comment>
<evidence type="ECO:0000256" key="6">
    <source>
        <dbReference type="ARBA" id="ARBA00022840"/>
    </source>
</evidence>
<dbReference type="Pfam" id="PF01624">
    <property type="entry name" value="MutS_I"/>
    <property type="match status" value="1"/>
</dbReference>
<dbReference type="SUPFAM" id="SSF52540">
    <property type="entry name" value="P-loop containing nucleoside triphosphate hydrolases"/>
    <property type="match status" value="1"/>
</dbReference>
<dbReference type="InterPro" id="IPR007696">
    <property type="entry name" value="DNA_mismatch_repair_MutS_core"/>
</dbReference>
<dbReference type="Pfam" id="PF05190">
    <property type="entry name" value="MutS_IV"/>
    <property type="match status" value="1"/>
</dbReference>
<feature type="compositionally biased region" description="Polar residues" evidence="15">
    <location>
        <begin position="1"/>
        <end position="18"/>
    </location>
</feature>
<dbReference type="PANTHER" id="PTHR11361:SF122">
    <property type="entry name" value="DNA MISMATCH REPAIR PROTEIN MSH3"/>
    <property type="match status" value="1"/>
</dbReference>
<dbReference type="SUPFAM" id="SSF55271">
    <property type="entry name" value="DNA repair protein MutS, domain I"/>
    <property type="match status" value="1"/>
</dbReference>
<keyword evidence="5" id="KW-0227">DNA damage</keyword>
<dbReference type="SMART" id="SM00534">
    <property type="entry name" value="MUTSac"/>
    <property type="match status" value="1"/>
</dbReference>
<keyword evidence="14" id="KW-0175">Coiled coil</keyword>
<sequence>MASGQRIISSYFSQSGKTPSVKPKAYTSGLSTGKAIDLTLSDSEAEGREPPSKKTRIHDEESTQDTRVASSSSPPPVDSLFSSTMSQRWSFAPATTGPSNPTSSTTKAGVADIQLQAFRKKMGGDVPKLVVGKKVQGKKRPRPRERAEPGAASDESAELRDGQDDEDGGEKSEEEAEEASSRLSQFASVKRSKTSGGSKSKASASKVTAAASEKGKRSKKAEEIGPAGLKYTPLEKQILALKKQHDDAILLFEVGYKFRFFGEDARVASKELGIACFMDKNFLTASIPVHRRDVHVKKATRQVGIIGQMETAALKKAGDNRSAPFDRQLTHLYTAATFIDEIGSADDDNVFAHGTAPPIACIIEELRGGMGADDLVHFSFVAVTPATGDIVYDTFDGTYVYALSTGDIVYDTFDDTYMRSEIETRMAHVRPLELLLPESKLTRPTEKILAHIGSQGSRIRVDRYKNQMSYTEAFELVSAFYRKHGDDSPEKASEGFKSGKLMGCVVDFPKNVVIALAHLMKHLESFQLSEVFLKTEFFMSFMNRSHMLVSGNSLHNLEIFRNQTDFTETGSLVWVLNKTKTKFGSRMLRSWIGRPLVDKKILQERVDAVEEIMETKQLKIERLQLLLKGLPDLVKGLCRIQYKKATPSELATMLTAWQRIATAFDPIPTPQDAGFESDLLNDVAYSLPTLREPLAAIMSQIDIPQARDNNKAELWVDSEKYPEIDEAKFGILSVESELEDHLKEIRDTLKKPNIKYISVSGIDYLIEVRNNDTKKVPVSWQRINSTKVVTRFHTPEVKAKLHEREVFKETLVVEANKAFNHFLGEVAEYYSVLRNVTMKLAVLDCLSALAIVAQQPGYVKPEFFDDDRLDVDGGRHPMVEALRVDPFVPISCALGGREPKTKIITGPNMGGKRQATCLRSCVRTVALVAILAQIGSYVPCRSAKLGMLDGIATRMGASDEITRGRSTFMVEISETAEIIKTVTPRTLVILDELGRGTSTFDGMAIAHAVMQHLIENAKCKTLFITHYPMIALDLEQRYADVSCHHMSYVEQTLPSGESTISFTYKLSPGMARSSFGIECGRLAHMPEEVLQAAKRHATRMQEIMEARRVANRPRKMAGLIKNCLETTTNDSGSIIRAFKDLTVFYKLSGNLGI</sequence>
<dbReference type="Gene3D" id="3.40.50.300">
    <property type="entry name" value="P-loop containing nucleotide triphosphate hydrolases"/>
    <property type="match status" value="1"/>
</dbReference>
<dbReference type="Pfam" id="PF00488">
    <property type="entry name" value="MutS_V"/>
    <property type="match status" value="1"/>
</dbReference>
<dbReference type="Gene3D" id="3.40.1170.10">
    <property type="entry name" value="DNA repair protein MutS, domain I"/>
    <property type="match status" value="1"/>
</dbReference>
<evidence type="ECO:0000256" key="5">
    <source>
        <dbReference type="ARBA" id="ARBA00022763"/>
    </source>
</evidence>
<dbReference type="Gene3D" id="1.10.1420.10">
    <property type="match status" value="2"/>
</dbReference>
<evidence type="ECO:0000313" key="18">
    <source>
        <dbReference type="Proteomes" id="UP000663831"/>
    </source>
</evidence>
<keyword evidence="8" id="KW-0234">DNA repair</keyword>
<evidence type="ECO:0000256" key="13">
    <source>
        <dbReference type="ARBA" id="ARBA00073774"/>
    </source>
</evidence>
<evidence type="ECO:0000256" key="7">
    <source>
        <dbReference type="ARBA" id="ARBA00023125"/>
    </source>
</evidence>
<reference evidence="17" key="1">
    <citation type="submission" date="2021-01" db="EMBL/GenBank/DDBJ databases">
        <authorList>
            <person name="Kaushik A."/>
        </authorList>
    </citation>
    <scope>NUCLEOTIDE SEQUENCE</scope>
    <source>
        <strain evidence="17">AG3-1AP</strain>
    </source>
</reference>
<dbReference type="InterPro" id="IPR027417">
    <property type="entry name" value="P-loop_NTPase"/>
</dbReference>
<evidence type="ECO:0000256" key="10">
    <source>
        <dbReference type="ARBA" id="ARBA00025373"/>
    </source>
</evidence>
<dbReference type="NCBIfam" id="NF003810">
    <property type="entry name" value="PRK05399.1"/>
    <property type="match status" value="1"/>
</dbReference>
<proteinExistence type="inferred from homology"/>
<dbReference type="InterPro" id="IPR000432">
    <property type="entry name" value="DNA_mismatch_repair_MutS_C"/>
</dbReference>
<evidence type="ECO:0000259" key="16">
    <source>
        <dbReference type="PROSITE" id="PS00486"/>
    </source>
</evidence>
<evidence type="ECO:0000256" key="11">
    <source>
        <dbReference type="ARBA" id="ARBA00025902"/>
    </source>
</evidence>
<dbReference type="Proteomes" id="UP000663831">
    <property type="component" value="Unassembled WGS sequence"/>
</dbReference>
<dbReference type="AlphaFoldDB" id="A0A8H3GGN3"/>
<evidence type="ECO:0000256" key="9">
    <source>
        <dbReference type="ARBA" id="ARBA00023242"/>
    </source>
</evidence>
<dbReference type="FunFam" id="3.40.1170.10:FF:000004">
    <property type="entry name" value="DNA mismatch repair protein"/>
    <property type="match status" value="1"/>
</dbReference>
<dbReference type="Pfam" id="PF05192">
    <property type="entry name" value="MutS_III"/>
    <property type="match status" value="1"/>
</dbReference>
<evidence type="ECO:0000256" key="14">
    <source>
        <dbReference type="SAM" id="Coils"/>
    </source>
</evidence>
<dbReference type="GO" id="GO:0140664">
    <property type="term" value="F:ATP-dependent DNA damage sensor activity"/>
    <property type="evidence" value="ECO:0007669"/>
    <property type="project" value="InterPro"/>
</dbReference>
<keyword evidence="9" id="KW-0539">Nucleus</keyword>
<comment type="subunit">
    <text evidence="11">Heterodimer consisting of MSH2-MSH3 (MutS beta). Forms a ternary complex with MutL alpha (MLH1-PMS1).</text>
</comment>
<feature type="compositionally biased region" description="Basic and acidic residues" evidence="15">
    <location>
        <begin position="45"/>
        <end position="61"/>
    </location>
</feature>
<dbReference type="InterPro" id="IPR007695">
    <property type="entry name" value="DNA_mismatch_repair_MutS-lik_N"/>
</dbReference>
<evidence type="ECO:0000256" key="8">
    <source>
        <dbReference type="ARBA" id="ARBA00023204"/>
    </source>
</evidence>
<keyword evidence="4" id="KW-0547">Nucleotide-binding</keyword>
<organism evidence="17 18">
    <name type="scientific">Rhizoctonia solani</name>
    <dbReference type="NCBI Taxonomy" id="456999"/>
    <lineage>
        <taxon>Eukaryota</taxon>
        <taxon>Fungi</taxon>
        <taxon>Dikarya</taxon>
        <taxon>Basidiomycota</taxon>
        <taxon>Agaricomycotina</taxon>
        <taxon>Agaricomycetes</taxon>
        <taxon>Cantharellales</taxon>
        <taxon>Ceratobasidiaceae</taxon>
        <taxon>Rhizoctonia</taxon>
    </lineage>
</organism>
<feature type="domain" description="DNA mismatch repair proteins mutS family" evidence="16">
    <location>
        <begin position="986"/>
        <end position="1002"/>
    </location>
</feature>
<name>A0A8H3GGN3_9AGAM</name>
<evidence type="ECO:0000256" key="15">
    <source>
        <dbReference type="SAM" id="MobiDB-lite"/>
    </source>
</evidence>
<accession>A0A8H3GGN3</accession>
<feature type="compositionally biased region" description="Low complexity" evidence="15">
    <location>
        <begin position="93"/>
        <end position="106"/>
    </location>
</feature>
<dbReference type="GO" id="GO:0006298">
    <property type="term" value="P:mismatch repair"/>
    <property type="evidence" value="ECO:0007669"/>
    <property type="project" value="InterPro"/>
</dbReference>
<feature type="region of interest" description="Disordered" evidence="15">
    <location>
        <begin position="120"/>
        <end position="224"/>
    </location>
</feature>
<dbReference type="EMBL" id="CAJMWV010002033">
    <property type="protein sequence ID" value="CAE6452306.1"/>
    <property type="molecule type" value="Genomic_DNA"/>
</dbReference>
<keyword evidence="7" id="KW-0238">DNA-binding</keyword>
<comment type="subcellular location">
    <subcellularLocation>
        <location evidence="1">Nucleus</location>
    </subcellularLocation>
</comment>
<keyword evidence="6" id="KW-0067">ATP-binding</keyword>
<feature type="compositionally biased region" description="Acidic residues" evidence="15">
    <location>
        <begin position="163"/>
        <end position="178"/>
    </location>
</feature>
<dbReference type="SMART" id="SM00533">
    <property type="entry name" value="MUTSd"/>
    <property type="match status" value="1"/>
</dbReference>
<dbReference type="FunFam" id="1.10.1420.10:FF:000004">
    <property type="entry name" value="DNA mismatch repair protein Msh3"/>
    <property type="match status" value="1"/>
</dbReference>
<dbReference type="GO" id="GO:0006312">
    <property type="term" value="P:mitotic recombination"/>
    <property type="evidence" value="ECO:0007669"/>
    <property type="project" value="TreeGrafter"/>
</dbReference>
<evidence type="ECO:0000256" key="4">
    <source>
        <dbReference type="ARBA" id="ARBA00022741"/>
    </source>
</evidence>
<evidence type="ECO:0000256" key="3">
    <source>
        <dbReference type="ARBA" id="ARBA00022151"/>
    </source>
</evidence>
<dbReference type="InterPro" id="IPR045076">
    <property type="entry name" value="MutS"/>
</dbReference>
<evidence type="ECO:0000256" key="12">
    <source>
        <dbReference type="ARBA" id="ARBA00029792"/>
    </source>
</evidence>
<evidence type="ECO:0000256" key="1">
    <source>
        <dbReference type="ARBA" id="ARBA00004123"/>
    </source>
</evidence>
<protein>
    <recommendedName>
        <fullName evidence="3 13">DNA mismatch repair protein MSH3</fullName>
    </recommendedName>
    <alternativeName>
        <fullName evidence="3 13">DNA mismatch repair protein MSH3</fullName>
    </alternativeName>
    <alternativeName>
        <fullName evidence="12">MutS protein homolog 3</fullName>
    </alternativeName>
</protein>
<feature type="compositionally biased region" description="Low complexity" evidence="15">
    <location>
        <begin position="181"/>
        <end position="212"/>
    </location>
</feature>
<feature type="coiled-coil region" evidence="14">
    <location>
        <begin position="599"/>
        <end position="626"/>
    </location>
</feature>
<dbReference type="SUPFAM" id="SSF48334">
    <property type="entry name" value="DNA repair protein MutS, domain III"/>
    <property type="match status" value="1"/>
</dbReference>
<dbReference type="Gene3D" id="3.30.420.110">
    <property type="entry name" value="MutS, connector domain"/>
    <property type="match status" value="1"/>
</dbReference>
<evidence type="ECO:0000256" key="2">
    <source>
        <dbReference type="ARBA" id="ARBA00007094"/>
    </source>
</evidence>
<dbReference type="PANTHER" id="PTHR11361">
    <property type="entry name" value="DNA MISMATCH REPAIR PROTEIN MUTS FAMILY MEMBER"/>
    <property type="match status" value="1"/>
</dbReference>
<feature type="region of interest" description="Disordered" evidence="15">
    <location>
        <begin position="1"/>
        <end position="108"/>
    </location>
</feature>